<keyword evidence="3" id="KW-1185">Reference proteome</keyword>
<keyword evidence="1" id="KW-0472">Membrane</keyword>
<evidence type="ECO:0000313" key="2">
    <source>
        <dbReference type="EMBL" id="KAK9971293.1"/>
    </source>
</evidence>
<gene>
    <name evidence="2" type="ORF">ABG768_024667</name>
</gene>
<reference evidence="2 3" key="1">
    <citation type="submission" date="2024-05" db="EMBL/GenBank/DDBJ databases">
        <title>A high-quality chromosomal-level genome assembly of Topmouth culter (Culter alburnus).</title>
        <authorList>
            <person name="Zhao H."/>
        </authorList>
    </citation>
    <scope>NUCLEOTIDE SEQUENCE [LARGE SCALE GENOMIC DNA]</scope>
    <source>
        <strain evidence="2">CATC2023</strain>
        <tissue evidence="2">Muscle</tissue>
    </source>
</reference>
<dbReference type="Proteomes" id="UP001479290">
    <property type="component" value="Unassembled WGS sequence"/>
</dbReference>
<proteinExistence type="predicted"/>
<protein>
    <submittedName>
        <fullName evidence="2">Uncharacterized protein</fullName>
    </submittedName>
</protein>
<organism evidence="2 3">
    <name type="scientific">Culter alburnus</name>
    <name type="common">Topmouth culter</name>
    <dbReference type="NCBI Taxonomy" id="194366"/>
    <lineage>
        <taxon>Eukaryota</taxon>
        <taxon>Metazoa</taxon>
        <taxon>Chordata</taxon>
        <taxon>Craniata</taxon>
        <taxon>Vertebrata</taxon>
        <taxon>Euteleostomi</taxon>
        <taxon>Actinopterygii</taxon>
        <taxon>Neopterygii</taxon>
        <taxon>Teleostei</taxon>
        <taxon>Ostariophysi</taxon>
        <taxon>Cypriniformes</taxon>
        <taxon>Xenocyprididae</taxon>
        <taxon>Xenocypridinae</taxon>
        <taxon>Culter</taxon>
    </lineage>
</organism>
<name>A0AAW2AE56_CULAL</name>
<dbReference type="AlphaFoldDB" id="A0AAW2AE56"/>
<evidence type="ECO:0000256" key="1">
    <source>
        <dbReference type="SAM" id="Phobius"/>
    </source>
</evidence>
<keyword evidence="1" id="KW-0812">Transmembrane</keyword>
<feature type="non-terminal residue" evidence="2">
    <location>
        <position position="96"/>
    </location>
</feature>
<evidence type="ECO:0000313" key="3">
    <source>
        <dbReference type="Proteomes" id="UP001479290"/>
    </source>
</evidence>
<keyword evidence="1" id="KW-1133">Transmembrane helix</keyword>
<feature type="transmembrane region" description="Helical" evidence="1">
    <location>
        <begin position="49"/>
        <end position="67"/>
    </location>
</feature>
<sequence>MSVLKKILRDLKRLEKESRHLREYFDSTCKKQNIRIEDFVELTAQMSEIMRLIATIAALFGGFSLFLDMISVMENTRALDDMDKLENTPMDEEIDE</sequence>
<dbReference type="EMBL" id="JAWDJR010000007">
    <property type="protein sequence ID" value="KAK9971293.1"/>
    <property type="molecule type" value="Genomic_DNA"/>
</dbReference>
<comment type="caution">
    <text evidence="2">The sequence shown here is derived from an EMBL/GenBank/DDBJ whole genome shotgun (WGS) entry which is preliminary data.</text>
</comment>
<accession>A0AAW2AE56</accession>